<evidence type="ECO:0000313" key="1">
    <source>
        <dbReference type="EMBL" id="KAG7098076.1"/>
    </source>
</evidence>
<dbReference type="OrthoDB" id="3270451at2759"/>
<keyword evidence="2" id="KW-1185">Reference proteome</keyword>
<evidence type="ECO:0008006" key="3">
    <source>
        <dbReference type="Google" id="ProtNLM"/>
    </source>
</evidence>
<evidence type="ECO:0000313" key="2">
    <source>
        <dbReference type="Proteomes" id="UP001049176"/>
    </source>
</evidence>
<dbReference type="KEGG" id="more:E1B28_000050"/>
<dbReference type="RefSeq" id="XP_043014546.1">
    <property type="nucleotide sequence ID" value="XM_043145847.1"/>
</dbReference>
<proteinExistence type="predicted"/>
<sequence>MSIQPVFPDQIYHQELSCIVDQVQWTGILYNGFIPVRKSTYSPVNHTEESGLPGFAKHNHQWFYSQREEVVLAGFRWNHFILSKTPARTYSSFEHALLSIQPLNIECQIEVQQPSRYQKQYVQGNLTMFLDKPVPMKATLSISNMVGRFFPEPLDSASYNWRAGFSIGQQHLHGFQNVQQKLHLEEVTSRNYFSTLSRARYGYAISISVVYGCKVVFVFDAWGAQRTKHHSHWAFGKWLRDMIRGKNVQNRVRHSTIFPVVLKPGDVLILHPGTPYMELTLEDTVSFKDFFYCSSTIRESCFSILIDFIRDPSETSAFQYEEGWLYYFQSQTTDIEAVIKRNKPYIRDLFFMLAGWHTNTATASYTTRCLESEEDPHIHGEMMHTPNLLSITGILDFIALLNVFRLSSSTWPESYRWRMSMEQSQVDAEPSQLVGLGCKIGEDIWNWISNLPITAKLSTSEVAWPDLVWHLHMNWLQCQILTVAKELRGNSLIVHYPHEMEGGKTEEGEVQVGEWFSFCIAEVLPFYGDSEWIVELLSRLQTRKPGVEDAPYTPEDGFALEYSDISSLNWRYEVFMTKNVRLVFREDSDNKVLTSANTMTLVSRDKDFIRIRRSVRDWVEEMKHSFNLPSEIADAYNQQQ</sequence>
<gene>
    <name evidence="1" type="ORF">E1B28_000050</name>
</gene>
<reference evidence="1" key="1">
    <citation type="journal article" date="2021" name="Genome Biol. Evol.">
        <title>The assembled and annotated genome of the fairy-ring fungus Marasmius oreades.</title>
        <authorList>
            <person name="Hiltunen M."/>
            <person name="Ament-Velasquez S.L."/>
            <person name="Johannesson H."/>
        </authorList>
    </citation>
    <scope>NUCLEOTIDE SEQUENCE</scope>
    <source>
        <strain evidence="1">03SP1</strain>
    </source>
</reference>
<dbReference type="AlphaFoldDB" id="A0A9P7V0G7"/>
<dbReference type="EMBL" id="CM032181">
    <property type="protein sequence ID" value="KAG7098076.1"/>
    <property type="molecule type" value="Genomic_DNA"/>
</dbReference>
<dbReference type="Proteomes" id="UP001049176">
    <property type="component" value="Chromosome 1"/>
</dbReference>
<comment type="caution">
    <text evidence="1">The sequence shown here is derived from an EMBL/GenBank/DDBJ whole genome shotgun (WGS) entry which is preliminary data.</text>
</comment>
<dbReference type="GeneID" id="66069126"/>
<organism evidence="1 2">
    <name type="scientific">Marasmius oreades</name>
    <name type="common">fairy-ring Marasmius</name>
    <dbReference type="NCBI Taxonomy" id="181124"/>
    <lineage>
        <taxon>Eukaryota</taxon>
        <taxon>Fungi</taxon>
        <taxon>Dikarya</taxon>
        <taxon>Basidiomycota</taxon>
        <taxon>Agaricomycotina</taxon>
        <taxon>Agaricomycetes</taxon>
        <taxon>Agaricomycetidae</taxon>
        <taxon>Agaricales</taxon>
        <taxon>Marasmiineae</taxon>
        <taxon>Marasmiaceae</taxon>
        <taxon>Marasmius</taxon>
    </lineage>
</organism>
<name>A0A9P7V0G7_9AGAR</name>
<protein>
    <recommendedName>
        <fullName evidence="3">JmjC domain-containing protein</fullName>
    </recommendedName>
</protein>
<accession>A0A9P7V0G7</accession>